<keyword evidence="5 9" id="KW-0547">Nucleotide-binding</keyword>
<dbReference type="InterPro" id="IPR027417">
    <property type="entry name" value="P-loop_NTPase"/>
</dbReference>
<dbReference type="PANTHER" id="PTHR11702:SF31">
    <property type="entry name" value="MITOCHONDRIAL RIBOSOME-ASSOCIATED GTPASE 2"/>
    <property type="match status" value="1"/>
</dbReference>
<dbReference type="NCBIfam" id="NF008954">
    <property type="entry name" value="PRK12296.1"/>
    <property type="match status" value="1"/>
</dbReference>
<feature type="binding site" evidence="9">
    <location>
        <begin position="281"/>
        <end position="284"/>
    </location>
    <ligand>
        <name>GTP</name>
        <dbReference type="ChEBI" id="CHEBI:37565"/>
    </ligand>
</feature>
<dbReference type="Pfam" id="PF01926">
    <property type="entry name" value="MMR_HSR1"/>
    <property type="match status" value="1"/>
</dbReference>
<dbReference type="InterPro" id="IPR006169">
    <property type="entry name" value="GTP1_OBG_dom"/>
</dbReference>
<name>A0A9D1G9D2_9FIRM</name>
<evidence type="ECO:0000256" key="6">
    <source>
        <dbReference type="ARBA" id="ARBA00022801"/>
    </source>
</evidence>
<dbReference type="NCBIfam" id="NF008956">
    <property type="entry name" value="PRK12299.1"/>
    <property type="match status" value="1"/>
</dbReference>
<accession>A0A9D1G9D2</accession>
<feature type="binding site" evidence="9">
    <location>
        <begin position="190"/>
        <end position="194"/>
    </location>
    <ligand>
        <name>GTP</name>
        <dbReference type="ChEBI" id="CHEBI:37565"/>
    </ligand>
</feature>
<feature type="binding site" evidence="9">
    <location>
        <position position="172"/>
    </location>
    <ligand>
        <name>Mg(2+)</name>
        <dbReference type="ChEBI" id="CHEBI:18420"/>
    </ligand>
</feature>
<dbReference type="Gene3D" id="3.40.50.300">
    <property type="entry name" value="P-loop containing nucleotide triphosphate hydrolases"/>
    <property type="match status" value="1"/>
</dbReference>
<dbReference type="SUPFAM" id="SSF102741">
    <property type="entry name" value="Obg GTP-binding protein C-terminal domain"/>
    <property type="match status" value="1"/>
</dbReference>
<evidence type="ECO:0000256" key="7">
    <source>
        <dbReference type="ARBA" id="ARBA00022842"/>
    </source>
</evidence>
<dbReference type="CDD" id="cd01898">
    <property type="entry name" value="Obg"/>
    <property type="match status" value="1"/>
</dbReference>
<dbReference type="InterPro" id="IPR045086">
    <property type="entry name" value="OBG_GTPase"/>
</dbReference>
<dbReference type="InterPro" id="IPR015349">
    <property type="entry name" value="OCT_dom"/>
</dbReference>
<feature type="binding site" evidence="9">
    <location>
        <begin position="211"/>
        <end position="214"/>
    </location>
    <ligand>
        <name>GTP</name>
        <dbReference type="ChEBI" id="CHEBI:37565"/>
    </ligand>
</feature>
<dbReference type="HAMAP" id="MF_01454">
    <property type="entry name" value="GTPase_Obg"/>
    <property type="match status" value="1"/>
</dbReference>
<evidence type="ECO:0000256" key="3">
    <source>
        <dbReference type="ARBA" id="ARBA00022490"/>
    </source>
</evidence>
<comment type="similarity">
    <text evidence="2 9">Belongs to the TRAFAC class OBG-HflX-like GTPase superfamily. OBG GTPase family.</text>
</comment>
<dbReference type="GO" id="GO:0003924">
    <property type="term" value="F:GTPase activity"/>
    <property type="evidence" value="ECO:0007669"/>
    <property type="project" value="UniProtKB-UniRule"/>
</dbReference>
<reference evidence="13" key="2">
    <citation type="journal article" date="2021" name="PeerJ">
        <title>Extensive microbial diversity within the chicken gut microbiome revealed by metagenomics and culture.</title>
        <authorList>
            <person name="Gilroy R."/>
            <person name="Ravi A."/>
            <person name="Getino M."/>
            <person name="Pursley I."/>
            <person name="Horton D.L."/>
            <person name="Alikhan N.F."/>
            <person name="Baker D."/>
            <person name="Gharbi K."/>
            <person name="Hall N."/>
            <person name="Watson M."/>
            <person name="Adriaenssens E.M."/>
            <person name="Foster-Nyarko E."/>
            <person name="Jarju S."/>
            <person name="Secka A."/>
            <person name="Antonio M."/>
            <person name="Oren A."/>
            <person name="Chaudhuri R.R."/>
            <person name="La Ragione R."/>
            <person name="Hildebrand F."/>
            <person name="Pallen M.J."/>
        </authorList>
    </citation>
    <scope>NUCLEOTIDE SEQUENCE</scope>
    <source>
        <strain evidence="13">14508</strain>
    </source>
</reference>
<dbReference type="Gene3D" id="3.30.300.350">
    <property type="entry name" value="GTP-binding protein OBG, C-terminal domain"/>
    <property type="match status" value="1"/>
</dbReference>
<dbReference type="PROSITE" id="PS51710">
    <property type="entry name" value="G_OBG"/>
    <property type="match status" value="1"/>
</dbReference>
<dbReference type="PROSITE" id="PS00905">
    <property type="entry name" value="GTP1_OBG"/>
    <property type="match status" value="1"/>
</dbReference>
<keyword evidence="4 9" id="KW-0479">Metal-binding</keyword>
<dbReference type="Proteomes" id="UP000886893">
    <property type="component" value="Unassembled WGS sequence"/>
</dbReference>
<keyword evidence="8 9" id="KW-0342">GTP-binding</keyword>
<evidence type="ECO:0000259" key="10">
    <source>
        <dbReference type="PROSITE" id="PS51710"/>
    </source>
</evidence>
<dbReference type="SUPFAM" id="SSF52540">
    <property type="entry name" value="P-loop containing nucleoside triphosphate hydrolases"/>
    <property type="match status" value="1"/>
</dbReference>
<dbReference type="PRINTS" id="PR00326">
    <property type="entry name" value="GTP1OBG"/>
</dbReference>
<comment type="function">
    <text evidence="9">An essential GTPase which binds GTP, GDP and possibly (p)ppGpp with moderate affinity, with high nucleotide exchange rates and a fairly low GTP hydrolysis rate. Plays a role in control of the cell cycle, stress response, ribosome biogenesis and in those bacteria that undergo differentiation, in morphogenesis control.</text>
</comment>
<evidence type="ECO:0000256" key="4">
    <source>
        <dbReference type="ARBA" id="ARBA00022723"/>
    </source>
</evidence>
<dbReference type="AlphaFoldDB" id="A0A9D1G9D2"/>
<dbReference type="NCBIfam" id="TIGR02729">
    <property type="entry name" value="Obg_CgtA"/>
    <property type="match status" value="1"/>
</dbReference>
<reference evidence="13" key="1">
    <citation type="submission" date="2020-10" db="EMBL/GenBank/DDBJ databases">
        <authorList>
            <person name="Gilroy R."/>
        </authorList>
    </citation>
    <scope>NUCLEOTIDE SEQUENCE</scope>
    <source>
        <strain evidence="13">14508</strain>
    </source>
</reference>
<comment type="cofactor">
    <cofactor evidence="1 9">
        <name>Mg(2+)</name>
        <dbReference type="ChEBI" id="CHEBI:18420"/>
    </cofactor>
</comment>
<comment type="caution">
    <text evidence="13">The sequence shown here is derived from an EMBL/GenBank/DDBJ whole genome shotgun (WGS) entry which is preliminary data.</text>
</comment>
<protein>
    <recommendedName>
        <fullName evidence="9">GTPase Obg</fullName>
        <ecNumber evidence="9">3.6.5.-</ecNumber>
    </recommendedName>
    <alternativeName>
        <fullName evidence="9">GTP-binding protein Obg</fullName>
    </alternativeName>
</protein>
<evidence type="ECO:0000256" key="5">
    <source>
        <dbReference type="ARBA" id="ARBA00022741"/>
    </source>
</evidence>
<dbReference type="Gene3D" id="2.70.210.12">
    <property type="entry name" value="GTP1/OBG domain"/>
    <property type="match status" value="1"/>
</dbReference>
<keyword evidence="7 9" id="KW-0460">Magnesium</keyword>
<evidence type="ECO:0000313" key="13">
    <source>
        <dbReference type="EMBL" id="HIT17466.1"/>
    </source>
</evidence>
<dbReference type="NCBIfam" id="TIGR03595">
    <property type="entry name" value="Obg_CgtA_exten"/>
    <property type="match status" value="1"/>
</dbReference>
<dbReference type="InterPro" id="IPR036346">
    <property type="entry name" value="GTP-bd_prot_GTP1/OBG_C_sf"/>
</dbReference>
<dbReference type="GO" id="GO:0005737">
    <property type="term" value="C:cytoplasm"/>
    <property type="evidence" value="ECO:0007669"/>
    <property type="project" value="UniProtKB-SubCell"/>
</dbReference>
<feature type="domain" description="OBG-type G" evidence="10">
    <location>
        <begin position="159"/>
        <end position="328"/>
    </location>
</feature>
<dbReference type="SUPFAM" id="SSF82051">
    <property type="entry name" value="Obg GTP-binding protein N-terminal domain"/>
    <property type="match status" value="1"/>
</dbReference>
<evidence type="ECO:0000256" key="2">
    <source>
        <dbReference type="ARBA" id="ARBA00007699"/>
    </source>
</evidence>
<dbReference type="PANTHER" id="PTHR11702">
    <property type="entry name" value="DEVELOPMENTALLY REGULATED GTP-BINDING PROTEIN-RELATED"/>
    <property type="match status" value="1"/>
</dbReference>
<evidence type="ECO:0000256" key="8">
    <source>
        <dbReference type="ARBA" id="ARBA00023134"/>
    </source>
</evidence>
<evidence type="ECO:0000259" key="11">
    <source>
        <dbReference type="PROSITE" id="PS51881"/>
    </source>
</evidence>
<dbReference type="InterPro" id="IPR031167">
    <property type="entry name" value="G_OBG"/>
</dbReference>
<organism evidence="13 14">
    <name type="scientific">Candidatus Caccosoma faecigallinarum</name>
    <dbReference type="NCBI Taxonomy" id="2840720"/>
    <lineage>
        <taxon>Bacteria</taxon>
        <taxon>Bacillati</taxon>
        <taxon>Bacillota</taxon>
        <taxon>Bacillota incertae sedis</taxon>
        <taxon>Candidatus Caccosoma</taxon>
    </lineage>
</organism>
<dbReference type="GO" id="GO:0000287">
    <property type="term" value="F:magnesium ion binding"/>
    <property type="evidence" value="ECO:0007669"/>
    <property type="project" value="InterPro"/>
</dbReference>
<feature type="binding site" evidence="9">
    <location>
        <begin position="309"/>
        <end position="311"/>
    </location>
    <ligand>
        <name>GTP</name>
        <dbReference type="ChEBI" id="CHEBI:37565"/>
    </ligand>
</feature>
<gene>
    <name evidence="13" type="primary">obgE</name>
    <name evidence="9" type="synonym">obg</name>
    <name evidence="13" type="ORF">IAD04_03675</name>
</gene>
<dbReference type="Pfam" id="PF01018">
    <property type="entry name" value="GTP1_OBG"/>
    <property type="match status" value="1"/>
</dbReference>
<dbReference type="FunFam" id="2.70.210.12:FF:000001">
    <property type="entry name" value="GTPase Obg"/>
    <property type="match status" value="1"/>
</dbReference>
<dbReference type="InterPro" id="IPR006074">
    <property type="entry name" value="GTP1-OBG_CS"/>
</dbReference>
<dbReference type="NCBIfam" id="NF008955">
    <property type="entry name" value="PRK12297.1"/>
    <property type="match status" value="1"/>
</dbReference>
<dbReference type="InterPro" id="IPR036726">
    <property type="entry name" value="GTP1_OBG_dom_sf"/>
</dbReference>
<dbReference type="PROSITE" id="PS51881">
    <property type="entry name" value="OCT"/>
    <property type="match status" value="1"/>
</dbReference>
<dbReference type="InterPro" id="IPR014100">
    <property type="entry name" value="GTP-bd_Obg/CgtA"/>
</dbReference>
<feature type="domain" description="OCT" evidence="11">
    <location>
        <begin position="344"/>
        <end position="422"/>
    </location>
</feature>
<evidence type="ECO:0000256" key="1">
    <source>
        <dbReference type="ARBA" id="ARBA00001946"/>
    </source>
</evidence>
<evidence type="ECO:0000259" key="12">
    <source>
        <dbReference type="PROSITE" id="PS51883"/>
    </source>
</evidence>
<feature type="binding site" evidence="9">
    <location>
        <position position="192"/>
    </location>
    <ligand>
        <name>Mg(2+)</name>
        <dbReference type="ChEBI" id="CHEBI:18420"/>
    </ligand>
</feature>
<dbReference type="EMBL" id="DVKI01000116">
    <property type="protein sequence ID" value="HIT17466.1"/>
    <property type="molecule type" value="Genomic_DNA"/>
</dbReference>
<comment type="subunit">
    <text evidence="9">Monomer.</text>
</comment>
<dbReference type="EC" id="3.6.5.-" evidence="9"/>
<keyword evidence="6 9" id="KW-0378">Hydrolase</keyword>
<dbReference type="NCBIfam" id="TIGR00231">
    <property type="entry name" value="small_GTP"/>
    <property type="match status" value="1"/>
</dbReference>
<dbReference type="PROSITE" id="PS51883">
    <property type="entry name" value="OBG"/>
    <property type="match status" value="1"/>
</dbReference>
<feature type="domain" description="Obg" evidence="12">
    <location>
        <begin position="1"/>
        <end position="158"/>
    </location>
</feature>
<dbReference type="InterPro" id="IPR005225">
    <property type="entry name" value="Small_GTP-bd"/>
</dbReference>
<evidence type="ECO:0000256" key="9">
    <source>
        <dbReference type="HAMAP-Rule" id="MF_01454"/>
    </source>
</evidence>
<feature type="binding site" evidence="9">
    <location>
        <begin position="165"/>
        <end position="172"/>
    </location>
    <ligand>
        <name>GTP</name>
        <dbReference type="ChEBI" id="CHEBI:37565"/>
    </ligand>
</feature>
<dbReference type="InterPro" id="IPR006073">
    <property type="entry name" value="GTP-bd"/>
</dbReference>
<dbReference type="Pfam" id="PF09269">
    <property type="entry name" value="DUF1967"/>
    <property type="match status" value="1"/>
</dbReference>
<comment type="subcellular location">
    <subcellularLocation>
        <location evidence="9">Cytoplasm</location>
    </subcellularLocation>
</comment>
<keyword evidence="3 9" id="KW-0963">Cytoplasm</keyword>
<proteinExistence type="inferred from homology"/>
<evidence type="ECO:0000313" key="14">
    <source>
        <dbReference type="Proteomes" id="UP000886893"/>
    </source>
</evidence>
<dbReference type="GO" id="GO:0005525">
    <property type="term" value="F:GTP binding"/>
    <property type="evidence" value="ECO:0007669"/>
    <property type="project" value="UniProtKB-UniRule"/>
</dbReference>
<sequence>MFIDKAILDVCAGNGGNGMVAFRHEKYIEKGGPSGGDGGRGGSVYFVGSSSINTLLEFKYRKKIVAPNGENGKGKQCYGKKGEDIYVKVPLGTIIYDEINNYVIADINENNQQVLIAKGGRGGRGNCHFANSRYQAPEIAENGEPGEKLKIRLELKLLADVGLVGFPSVGKSTLLSVVSAARPEIASYHFTTLSPNLGVVQLQDKSFVMADLPGLIEGASQGKGLGFQFLRHIERCRVLLHVIDMAATDGRDPYQDYLTIKEELKQYNPELLKRPQLILANKMDQEEASLFLEEFKEKLQDDIPIYPISAITHQNIQPVIQKIFEILDKTPLFPLFIDKEEYKVYEYHEEEFCQVKKEKGIYIVYGKPVENLYQRSNLSTDAGVLKFIRILRYNGVEEKLKEAGIQDGDTVKVVEYEFEYFE</sequence>
<dbReference type="GO" id="GO:0042254">
    <property type="term" value="P:ribosome biogenesis"/>
    <property type="evidence" value="ECO:0007669"/>
    <property type="project" value="UniProtKB-UniRule"/>
</dbReference>